<gene>
    <name evidence="1" type="ORF">SAMN05216418_1383</name>
</gene>
<evidence type="ECO:0000313" key="1">
    <source>
        <dbReference type="EMBL" id="SDB96172.1"/>
    </source>
</evidence>
<dbReference type="AlphaFoldDB" id="A0A1G6HPK9"/>
<accession>A0A1G6HPK9</accession>
<dbReference type="EMBL" id="FMYG01000002">
    <property type="protein sequence ID" value="SDB96172.1"/>
    <property type="molecule type" value="Genomic_DNA"/>
</dbReference>
<reference evidence="1 2" key="1">
    <citation type="submission" date="2016-09" db="EMBL/GenBank/DDBJ databases">
        <authorList>
            <person name="Capua I."/>
            <person name="De Benedictis P."/>
            <person name="Joannis T."/>
            <person name="Lombin L.H."/>
            <person name="Cattoli G."/>
        </authorList>
    </citation>
    <scope>NUCLEOTIDE SEQUENCE [LARGE SCALE GENOMIC DNA]</scope>
    <source>
        <strain evidence="1 2">NIO-1002</strain>
    </source>
</reference>
<dbReference type="Proteomes" id="UP000183203">
    <property type="component" value="Unassembled WGS sequence"/>
</dbReference>
<organism evidence="1 2">
    <name type="scientific">Microbacterium enclense</name>
    <dbReference type="NCBI Taxonomy" id="993073"/>
    <lineage>
        <taxon>Bacteria</taxon>
        <taxon>Bacillati</taxon>
        <taxon>Actinomycetota</taxon>
        <taxon>Actinomycetes</taxon>
        <taxon>Micrococcales</taxon>
        <taxon>Microbacteriaceae</taxon>
        <taxon>Microbacterium</taxon>
    </lineage>
</organism>
<dbReference type="RefSeq" id="WP_139168026.1">
    <property type="nucleotide sequence ID" value="NZ_FMYG01000002.1"/>
</dbReference>
<protein>
    <submittedName>
        <fullName evidence="1">Uncharacterized protein</fullName>
    </submittedName>
</protein>
<proteinExistence type="predicted"/>
<sequence>MGSTRVSDEMVARVLASIAPCTLQPETWGARPIEWYSRKRPVWAWVTWPNRAATREPAWATGGNDRVVMLEVPCEGGHWAPVVWRNAVSVRRVDEAA</sequence>
<name>A0A1G6HPK9_9MICO</name>
<dbReference type="OrthoDB" id="5076766at2"/>
<evidence type="ECO:0000313" key="2">
    <source>
        <dbReference type="Proteomes" id="UP000183203"/>
    </source>
</evidence>